<keyword evidence="10 14" id="KW-0573">Peptidoglycan synthesis</keyword>
<evidence type="ECO:0000256" key="5">
    <source>
        <dbReference type="ARBA" id="ARBA00022598"/>
    </source>
</evidence>
<keyword evidence="4 14" id="KW-0963">Cytoplasm</keyword>
<dbReference type="InterPro" id="IPR013221">
    <property type="entry name" value="Mur_ligase_cen"/>
</dbReference>
<gene>
    <name evidence="14 18" type="primary">murC</name>
    <name evidence="18" type="ORF">J0B03_06245</name>
</gene>
<dbReference type="InterPro" id="IPR004101">
    <property type="entry name" value="Mur_ligase_C"/>
</dbReference>
<dbReference type="KEGG" id="alka:J0B03_06245"/>
<dbReference type="PANTHER" id="PTHR43445">
    <property type="entry name" value="UDP-N-ACETYLMURAMATE--L-ALANINE LIGASE-RELATED"/>
    <property type="match status" value="1"/>
</dbReference>
<organism evidence="18 19">
    <name type="scientific">Alkalibacter rhizosphaerae</name>
    <dbReference type="NCBI Taxonomy" id="2815577"/>
    <lineage>
        <taxon>Bacteria</taxon>
        <taxon>Bacillati</taxon>
        <taxon>Bacillota</taxon>
        <taxon>Clostridia</taxon>
        <taxon>Eubacteriales</taxon>
        <taxon>Eubacteriaceae</taxon>
        <taxon>Alkalibacter</taxon>
    </lineage>
</organism>
<keyword evidence="12 14" id="KW-0961">Cell wall biogenesis/degradation</keyword>
<evidence type="ECO:0000256" key="12">
    <source>
        <dbReference type="ARBA" id="ARBA00023316"/>
    </source>
</evidence>
<reference evidence="18" key="1">
    <citation type="submission" date="2021-03" db="EMBL/GenBank/DDBJ databases">
        <title>Alkalibacter marinus sp. nov., isolated from tidal flat sediment.</title>
        <authorList>
            <person name="Namirimu T."/>
            <person name="Yang J.-A."/>
            <person name="Yang S.-H."/>
            <person name="Kim Y.-J."/>
            <person name="Kwon K.K."/>
        </authorList>
    </citation>
    <scope>NUCLEOTIDE SEQUENCE</scope>
    <source>
        <strain evidence="18">ES005</strain>
    </source>
</reference>
<dbReference type="GO" id="GO:0009252">
    <property type="term" value="P:peptidoglycan biosynthetic process"/>
    <property type="evidence" value="ECO:0007669"/>
    <property type="project" value="UniProtKB-UniRule"/>
</dbReference>
<evidence type="ECO:0000256" key="3">
    <source>
        <dbReference type="ARBA" id="ARBA00012211"/>
    </source>
</evidence>
<dbReference type="Gene3D" id="3.90.190.20">
    <property type="entry name" value="Mur ligase, C-terminal domain"/>
    <property type="match status" value="1"/>
</dbReference>
<dbReference type="GO" id="GO:0005737">
    <property type="term" value="C:cytoplasm"/>
    <property type="evidence" value="ECO:0007669"/>
    <property type="project" value="UniProtKB-SubCell"/>
</dbReference>
<evidence type="ECO:0000259" key="16">
    <source>
        <dbReference type="Pfam" id="PF02875"/>
    </source>
</evidence>
<dbReference type="Pfam" id="PF08245">
    <property type="entry name" value="Mur_ligase_M"/>
    <property type="match status" value="1"/>
</dbReference>
<evidence type="ECO:0000313" key="18">
    <source>
        <dbReference type="EMBL" id="QSX07443.1"/>
    </source>
</evidence>
<feature type="domain" description="Mur ligase N-terminal catalytic" evidence="15">
    <location>
        <begin position="23"/>
        <end position="121"/>
    </location>
</feature>
<comment type="similarity">
    <text evidence="14">Belongs to the MurCDEF family.</text>
</comment>
<comment type="pathway">
    <text evidence="2 14">Cell wall biogenesis; peptidoglycan biosynthesis.</text>
</comment>
<comment type="subcellular location">
    <subcellularLocation>
        <location evidence="1 14">Cytoplasm</location>
    </subcellularLocation>
</comment>
<keyword evidence="11 14" id="KW-0131">Cell cycle</keyword>
<dbReference type="SUPFAM" id="SSF53623">
    <property type="entry name" value="MurD-like peptide ligases, catalytic domain"/>
    <property type="match status" value="1"/>
</dbReference>
<dbReference type="GO" id="GO:0071555">
    <property type="term" value="P:cell wall organization"/>
    <property type="evidence" value="ECO:0007669"/>
    <property type="project" value="UniProtKB-KW"/>
</dbReference>
<dbReference type="HAMAP" id="MF_00046">
    <property type="entry name" value="MurC"/>
    <property type="match status" value="1"/>
</dbReference>
<dbReference type="InterPro" id="IPR050061">
    <property type="entry name" value="MurCDEF_pg_biosynth"/>
</dbReference>
<proteinExistence type="inferred from homology"/>
<name>A0A974XFQ0_9FIRM</name>
<dbReference type="SUPFAM" id="SSF51984">
    <property type="entry name" value="MurCD N-terminal domain"/>
    <property type="match status" value="1"/>
</dbReference>
<evidence type="ECO:0000259" key="17">
    <source>
        <dbReference type="Pfam" id="PF08245"/>
    </source>
</evidence>
<comment type="function">
    <text evidence="14">Cell wall formation.</text>
</comment>
<comment type="catalytic activity">
    <reaction evidence="13 14">
        <text>UDP-N-acetyl-alpha-D-muramate + L-alanine + ATP = UDP-N-acetyl-alpha-D-muramoyl-L-alanine + ADP + phosphate + H(+)</text>
        <dbReference type="Rhea" id="RHEA:23372"/>
        <dbReference type="ChEBI" id="CHEBI:15378"/>
        <dbReference type="ChEBI" id="CHEBI:30616"/>
        <dbReference type="ChEBI" id="CHEBI:43474"/>
        <dbReference type="ChEBI" id="CHEBI:57972"/>
        <dbReference type="ChEBI" id="CHEBI:70757"/>
        <dbReference type="ChEBI" id="CHEBI:83898"/>
        <dbReference type="ChEBI" id="CHEBI:456216"/>
        <dbReference type="EC" id="6.3.2.8"/>
    </reaction>
</comment>
<keyword evidence="5 14" id="KW-0436">Ligase</keyword>
<dbReference type="EMBL" id="CP071444">
    <property type="protein sequence ID" value="QSX07443.1"/>
    <property type="molecule type" value="Genomic_DNA"/>
</dbReference>
<evidence type="ECO:0000256" key="7">
    <source>
        <dbReference type="ARBA" id="ARBA00022741"/>
    </source>
</evidence>
<accession>A0A974XFQ0</accession>
<keyword evidence="8 14" id="KW-0067">ATP-binding</keyword>
<feature type="binding site" evidence="14">
    <location>
        <begin position="129"/>
        <end position="135"/>
    </location>
    <ligand>
        <name>ATP</name>
        <dbReference type="ChEBI" id="CHEBI:30616"/>
    </ligand>
</feature>
<dbReference type="AlphaFoldDB" id="A0A974XFQ0"/>
<dbReference type="PANTHER" id="PTHR43445:SF3">
    <property type="entry name" value="UDP-N-ACETYLMURAMATE--L-ALANINE LIGASE"/>
    <property type="match status" value="1"/>
</dbReference>
<dbReference type="InterPro" id="IPR005758">
    <property type="entry name" value="UDP-N-AcMur_Ala_ligase_MurC"/>
</dbReference>
<evidence type="ECO:0000259" key="15">
    <source>
        <dbReference type="Pfam" id="PF01225"/>
    </source>
</evidence>
<evidence type="ECO:0000256" key="4">
    <source>
        <dbReference type="ARBA" id="ARBA00022490"/>
    </source>
</evidence>
<dbReference type="GO" id="GO:0005524">
    <property type="term" value="F:ATP binding"/>
    <property type="evidence" value="ECO:0007669"/>
    <property type="project" value="UniProtKB-UniRule"/>
</dbReference>
<keyword evidence="9 14" id="KW-0133">Cell shape</keyword>
<dbReference type="Pfam" id="PF01225">
    <property type="entry name" value="Mur_ligase"/>
    <property type="match status" value="1"/>
</dbReference>
<dbReference type="NCBIfam" id="TIGR01082">
    <property type="entry name" value="murC"/>
    <property type="match status" value="1"/>
</dbReference>
<keyword evidence="7 14" id="KW-0547">Nucleotide-binding</keyword>
<dbReference type="InterPro" id="IPR036565">
    <property type="entry name" value="Mur-like_cat_sf"/>
</dbReference>
<dbReference type="GO" id="GO:0008763">
    <property type="term" value="F:UDP-N-acetylmuramate-L-alanine ligase activity"/>
    <property type="evidence" value="ECO:0007669"/>
    <property type="project" value="UniProtKB-UniRule"/>
</dbReference>
<evidence type="ECO:0000256" key="8">
    <source>
        <dbReference type="ARBA" id="ARBA00022840"/>
    </source>
</evidence>
<evidence type="ECO:0000256" key="13">
    <source>
        <dbReference type="ARBA" id="ARBA00047833"/>
    </source>
</evidence>
<feature type="domain" description="Mur ligase C-terminal" evidence="16">
    <location>
        <begin position="329"/>
        <end position="459"/>
    </location>
</feature>
<dbReference type="GO" id="GO:0051301">
    <property type="term" value="P:cell division"/>
    <property type="evidence" value="ECO:0007669"/>
    <property type="project" value="UniProtKB-KW"/>
</dbReference>
<protein>
    <recommendedName>
        <fullName evidence="3 14">UDP-N-acetylmuramate--L-alanine ligase</fullName>
        <ecNumber evidence="3 14">6.3.2.8</ecNumber>
    </recommendedName>
    <alternativeName>
        <fullName evidence="14">UDP-N-acetylmuramoyl-L-alanine synthetase</fullName>
    </alternativeName>
</protein>
<dbReference type="Gene3D" id="3.40.1190.10">
    <property type="entry name" value="Mur-like, catalytic domain"/>
    <property type="match status" value="1"/>
</dbReference>
<evidence type="ECO:0000313" key="19">
    <source>
        <dbReference type="Proteomes" id="UP000663499"/>
    </source>
</evidence>
<evidence type="ECO:0000256" key="11">
    <source>
        <dbReference type="ARBA" id="ARBA00023306"/>
    </source>
</evidence>
<dbReference type="SUPFAM" id="SSF53244">
    <property type="entry name" value="MurD-like peptide ligases, peptide-binding domain"/>
    <property type="match status" value="1"/>
</dbReference>
<dbReference type="InterPro" id="IPR036615">
    <property type="entry name" value="Mur_ligase_C_dom_sf"/>
</dbReference>
<dbReference type="Gene3D" id="3.40.50.720">
    <property type="entry name" value="NAD(P)-binding Rossmann-like Domain"/>
    <property type="match status" value="1"/>
</dbReference>
<keyword evidence="6 14" id="KW-0132">Cell division</keyword>
<dbReference type="Proteomes" id="UP000663499">
    <property type="component" value="Chromosome"/>
</dbReference>
<evidence type="ECO:0000256" key="14">
    <source>
        <dbReference type="HAMAP-Rule" id="MF_00046"/>
    </source>
</evidence>
<dbReference type="Pfam" id="PF02875">
    <property type="entry name" value="Mur_ligase_C"/>
    <property type="match status" value="1"/>
</dbReference>
<evidence type="ECO:0000256" key="9">
    <source>
        <dbReference type="ARBA" id="ARBA00022960"/>
    </source>
</evidence>
<sequence length="477" mass="52393">MNERGNFVKQTLERILHFPIEVVHFVGIGGSSMSGLASILLENHIPVTGSDMQDSLYMHKLKERGAKVFVGHSGDQIPTNASLVVYTAAISKDNPELLQAAQLGIPMMERADFLGVLTRAYPKTVAVAGTHGKTTSSSLIATLLYEGGLDPTVSVGGVVSTFGKNYRVGSGEYFVTEACEYVDSFLKSTHHIGIILNLEHEHVDYFKDLDQVKDSFRRFAEIVPADGFLIVNGDSPDVLDAIDDLDRKVLRTGLEPGNDYQATDIRYDDFGKPTFKVLRKGVFWQEFTLNIPGEHNVRNALAAIACADLCGTDPERMAASLKTFSGAGRRFEHKGTAQGITVVEDYAHHPTEVAVTIQACKNYKANRLIVVFQPHTFSRTYHFFDQLVEALGGADHLIVSDIYSDREKNTYPLQQEDLANAVRDRFSIPSVHLSDFAAMEDAVAELAQPGDFVLIAGAGTINKIIPGILEKLNNKTF</sequence>
<dbReference type="GO" id="GO:0008360">
    <property type="term" value="P:regulation of cell shape"/>
    <property type="evidence" value="ECO:0007669"/>
    <property type="project" value="UniProtKB-KW"/>
</dbReference>
<feature type="domain" description="Mur ligase central" evidence="17">
    <location>
        <begin position="127"/>
        <end position="307"/>
    </location>
</feature>
<keyword evidence="19" id="KW-1185">Reference proteome</keyword>
<evidence type="ECO:0000256" key="2">
    <source>
        <dbReference type="ARBA" id="ARBA00004752"/>
    </source>
</evidence>
<dbReference type="InterPro" id="IPR000713">
    <property type="entry name" value="Mur_ligase_N"/>
</dbReference>
<evidence type="ECO:0000256" key="10">
    <source>
        <dbReference type="ARBA" id="ARBA00022984"/>
    </source>
</evidence>
<evidence type="ECO:0000256" key="1">
    <source>
        <dbReference type="ARBA" id="ARBA00004496"/>
    </source>
</evidence>
<dbReference type="EC" id="6.3.2.8" evidence="3 14"/>
<evidence type="ECO:0000256" key="6">
    <source>
        <dbReference type="ARBA" id="ARBA00022618"/>
    </source>
</evidence>